<evidence type="ECO:0008006" key="4">
    <source>
        <dbReference type="Google" id="ProtNLM"/>
    </source>
</evidence>
<feature type="signal peptide" evidence="1">
    <location>
        <begin position="1"/>
        <end position="23"/>
    </location>
</feature>
<keyword evidence="1" id="KW-0732">Signal</keyword>
<evidence type="ECO:0000313" key="3">
    <source>
        <dbReference type="Proteomes" id="UP000238034"/>
    </source>
</evidence>
<feature type="chain" id="PRO_5015765289" description="Outer membrane protein" evidence="1">
    <location>
        <begin position="24"/>
        <end position="137"/>
    </location>
</feature>
<reference evidence="2 3" key="1">
    <citation type="submission" date="2018-03" db="EMBL/GenBank/DDBJ databases">
        <title>Genomic Encyclopedia of Type Strains, Phase III (KMG-III): the genomes of soil and plant-associated and newly described type strains.</title>
        <authorList>
            <person name="Whitman W."/>
        </authorList>
    </citation>
    <scope>NUCLEOTIDE SEQUENCE [LARGE SCALE GENOMIC DNA]</scope>
    <source>
        <strain evidence="2 3">CGMCC 1.9313</strain>
    </source>
</reference>
<dbReference type="EMBL" id="PVTH01000004">
    <property type="protein sequence ID" value="PRY53272.1"/>
    <property type="molecule type" value="Genomic_DNA"/>
</dbReference>
<proteinExistence type="predicted"/>
<accession>A0A2T0U5V8</accession>
<protein>
    <recommendedName>
        <fullName evidence="4">Outer membrane protein</fullName>
    </recommendedName>
</protein>
<name>A0A2T0U5V8_9SPHI</name>
<organism evidence="2 3">
    <name type="scientific">Arcticibacter pallidicorallinus</name>
    <dbReference type="NCBI Taxonomy" id="1259464"/>
    <lineage>
        <taxon>Bacteria</taxon>
        <taxon>Pseudomonadati</taxon>
        <taxon>Bacteroidota</taxon>
        <taxon>Sphingobacteriia</taxon>
        <taxon>Sphingobacteriales</taxon>
        <taxon>Sphingobacteriaceae</taxon>
        <taxon>Arcticibacter</taxon>
    </lineage>
</organism>
<sequence length="137" mass="14651">MTTKNFKALLCLAFALAASQIYAQTNVTGATLKPALWDGFIVAGYVDNGAYVNFGGPSIKYTRKPVVLSLGMLPSLKIKEDKVAEGSPANSTIVPSLGVGFTASYKHLAVQIPLYYTNKTAAKDGKWHPGFGLGYKF</sequence>
<dbReference type="RefSeq" id="WP_245925464.1">
    <property type="nucleotide sequence ID" value="NZ_PVTH01000004.1"/>
</dbReference>
<dbReference type="AlphaFoldDB" id="A0A2T0U5V8"/>
<evidence type="ECO:0000313" key="2">
    <source>
        <dbReference type="EMBL" id="PRY53272.1"/>
    </source>
</evidence>
<evidence type="ECO:0000256" key="1">
    <source>
        <dbReference type="SAM" id="SignalP"/>
    </source>
</evidence>
<dbReference type="Proteomes" id="UP000238034">
    <property type="component" value="Unassembled WGS sequence"/>
</dbReference>
<keyword evidence="3" id="KW-1185">Reference proteome</keyword>
<gene>
    <name evidence="2" type="ORF">B0I27_104282</name>
</gene>
<comment type="caution">
    <text evidence="2">The sequence shown here is derived from an EMBL/GenBank/DDBJ whole genome shotgun (WGS) entry which is preliminary data.</text>
</comment>